<evidence type="ECO:0000313" key="2">
    <source>
        <dbReference type="EMBL" id="EFI32914.1"/>
    </source>
</evidence>
<proteinExistence type="predicted"/>
<dbReference type="Proteomes" id="UP000005496">
    <property type="component" value="Unassembled WGS sequence"/>
</dbReference>
<organism evidence="2 3">
    <name type="scientific">Desulfonatronospira thiodismutans ASO3-1</name>
    <dbReference type="NCBI Taxonomy" id="555779"/>
    <lineage>
        <taxon>Bacteria</taxon>
        <taxon>Pseudomonadati</taxon>
        <taxon>Thermodesulfobacteriota</taxon>
        <taxon>Desulfovibrionia</taxon>
        <taxon>Desulfovibrionales</taxon>
        <taxon>Desulfonatronovibrionaceae</taxon>
        <taxon>Desulfonatronospira</taxon>
    </lineage>
</organism>
<reference evidence="2" key="1">
    <citation type="submission" date="2010-05" db="EMBL/GenBank/DDBJ databases">
        <title>The draft genome of Desulfonatronospira thiodismutans ASO3-1.</title>
        <authorList>
            <consortium name="US DOE Joint Genome Institute (JGI-PGF)"/>
            <person name="Lucas S."/>
            <person name="Copeland A."/>
            <person name="Lapidus A."/>
            <person name="Cheng J.-F."/>
            <person name="Bruce D."/>
            <person name="Goodwin L."/>
            <person name="Pitluck S."/>
            <person name="Chertkov O."/>
            <person name="Brettin T."/>
            <person name="Detter J.C."/>
            <person name="Han C."/>
            <person name="Land M.L."/>
            <person name="Hauser L."/>
            <person name="Kyrpides N."/>
            <person name="Mikhailova N."/>
            <person name="Muyzer G."/>
            <person name="Woyke T."/>
        </authorList>
    </citation>
    <scope>NUCLEOTIDE SEQUENCE [LARGE SCALE GENOMIC DNA]</scope>
    <source>
        <strain evidence="2">ASO3-1</strain>
    </source>
</reference>
<dbReference type="Gene3D" id="1.20.5.1230">
    <property type="entry name" value="Apolipoprotein A-I"/>
    <property type="match status" value="1"/>
</dbReference>
<dbReference type="SUPFAM" id="SSF47162">
    <property type="entry name" value="Apolipoprotein"/>
    <property type="match status" value="1"/>
</dbReference>
<sequence length="106" mass="12305">MDENKEEYISRLKAKMDELNKDLDKLTDEAAQAEGGLKEEYQQQMLDLRKKLKELEGKLAAVQDSGESGWEDLKQGMEKSWATWKKSFSRAKEEFEKAYREGPGKK</sequence>
<dbReference type="OrthoDB" id="5339985at2"/>
<dbReference type="EMBL" id="ACJN02000004">
    <property type="protein sequence ID" value="EFI32914.1"/>
    <property type="molecule type" value="Genomic_DNA"/>
</dbReference>
<dbReference type="RefSeq" id="WP_008871607.1">
    <property type="nucleotide sequence ID" value="NZ_ACJN02000004.1"/>
</dbReference>
<gene>
    <name evidence="2" type="ORF">Dthio_PD0228</name>
</gene>
<dbReference type="AlphaFoldDB" id="D6SUD4"/>
<accession>D6SUD4</accession>
<comment type="caution">
    <text evidence="2">The sequence shown here is derived from an EMBL/GenBank/DDBJ whole genome shotgun (WGS) entry which is preliminary data.</text>
</comment>
<evidence type="ECO:0000313" key="3">
    <source>
        <dbReference type="Proteomes" id="UP000005496"/>
    </source>
</evidence>
<keyword evidence="1" id="KW-0175">Coiled coil</keyword>
<name>D6SUD4_9BACT</name>
<keyword evidence="3" id="KW-1185">Reference proteome</keyword>
<evidence type="ECO:0008006" key="4">
    <source>
        <dbReference type="Google" id="ProtNLM"/>
    </source>
</evidence>
<feature type="coiled-coil region" evidence="1">
    <location>
        <begin position="2"/>
        <end position="65"/>
    </location>
</feature>
<evidence type="ECO:0000256" key="1">
    <source>
        <dbReference type="SAM" id="Coils"/>
    </source>
</evidence>
<protein>
    <recommendedName>
        <fullName evidence="4">Coiled coil domain-containing protein</fullName>
    </recommendedName>
</protein>